<reference evidence="2" key="1">
    <citation type="submission" date="2013-12" db="EMBL/GenBank/DDBJ databases">
        <authorList>
            <person name="Linke B."/>
        </authorList>
    </citation>
    <scope>NUCLEOTIDE SEQUENCE [LARGE SCALE GENOMIC DNA]</scope>
    <source>
        <strain evidence="2">CRIB-18</strain>
    </source>
</reference>
<accession>A0A090DXC2</accession>
<keyword evidence="1" id="KW-0732">Signal</keyword>
<feature type="signal peptide" evidence="1">
    <location>
        <begin position="1"/>
        <end position="23"/>
    </location>
</feature>
<name>A0A090DXC2_9BACT</name>
<gene>
    <name evidence="2" type="ORF">CSEC_0636</name>
</gene>
<dbReference type="Proteomes" id="UP000031552">
    <property type="component" value="Unassembled WGS sequence"/>
</dbReference>
<organism evidence="2 3">
    <name type="scientific">Candidatus Criblamydia sequanensis CRIB-18</name>
    <dbReference type="NCBI Taxonomy" id="1437425"/>
    <lineage>
        <taxon>Bacteria</taxon>
        <taxon>Pseudomonadati</taxon>
        <taxon>Chlamydiota</taxon>
        <taxon>Chlamydiia</taxon>
        <taxon>Parachlamydiales</taxon>
        <taxon>Candidatus Criblamydiaceae</taxon>
        <taxon>Candidatus Criblamydia</taxon>
    </lineage>
</organism>
<comment type="caution">
    <text evidence="2">The sequence shown here is derived from an EMBL/GenBank/DDBJ whole genome shotgun (WGS) entry which is preliminary data.</text>
</comment>
<evidence type="ECO:0000313" key="2">
    <source>
        <dbReference type="EMBL" id="CDR33469.1"/>
    </source>
</evidence>
<reference evidence="2" key="2">
    <citation type="submission" date="2014-09" db="EMBL/GenBank/DDBJ databases">
        <title>Criblamydia sequanensis harbors a mega-plasmid encoding arsenite resistance.</title>
        <authorList>
            <person name="Bertelli C."/>
            <person name="Goesmann A."/>
            <person name="Greub G."/>
        </authorList>
    </citation>
    <scope>NUCLEOTIDE SEQUENCE [LARGE SCALE GENOMIC DNA]</scope>
    <source>
        <strain evidence="2">CRIB-18</strain>
    </source>
</reference>
<sequence length="288" mass="32881">MKKNVLKIGVIFFFSILSYHSFADETLIQEPNVNQESDYFSPDAIFKDNRRINFQFNALDTAKDQLNKVDLQAQIEDANHFLNGSLFFNNTNNPTENFKANSEFEGYPLVLHVSQTARQGTLPFPGNLIIDNPPSKEEIKEFFDAHDSRSVQPKNVRVDVQEWAIGQDGKLQKGVVVYEEEPQEFPNVQKVKVLFIIDKQHFSIQSGVQGTKLGEVLGESQGLLVWVLQKLKKQNPKTVGETAQIINQAFDEYAKSLKPDFNQLYKTEGVQDTYENALPKAYNPNYNR</sequence>
<feature type="chain" id="PRO_5001854573" evidence="1">
    <location>
        <begin position="24"/>
        <end position="288"/>
    </location>
</feature>
<protein>
    <submittedName>
        <fullName evidence="2">Secreted protein</fullName>
    </submittedName>
</protein>
<dbReference type="STRING" id="1437425.CSEC_0636"/>
<keyword evidence="3" id="KW-1185">Reference proteome</keyword>
<evidence type="ECO:0000313" key="3">
    <source>
        <dbReference type="Proteomes" id="UP000031552"/>
    </source>
</evidence>
<proteinExistence type="predicted"/>
<dbReference type="EMBL" id="CCEJ010000003">
    <property type="protein sequence ID" value="CDR33469.1"/>
    <property type="molecule type" value="Genomic_DNA"/>
</dbReference>
<dbReference type="AlphaFoldDB" id="A0A090DXC2"/>
<evidence type="ECO:0000256" key="1">
    <source>
        <dbReference type="SAM" id="SignalP"/>
    </source>
</evidence>
<dbReference type="RefSeq" id="WP_154017609.1">
    <property type="nucleotide sequence ID" value="NZ_CCEJ010000003.1"/>
</dbReference>